<feature type="compositionally biased region" description="Polar residues" evidence="8">
    <location>
        <begin position="238"/>
        <end position="258"/>
    </location>
</feature>
<reference evidence="10 11" key="1">
    <citation type="journal article" date="2018" name="BMC Genomics">
        <title>Comparative genome analyses reveal sequence features reflecting distinct modes of host-adaptation between dicot and monocot powdery mildew.</title>
        <authorList>
            <person name="Wu Y."/>
            <person name="Ma X."/>
            <person name="Pan Z."/>
            <person name="Kale S.D."/>
            <person name="Song Y."/>
            <person name="King H."/>
            <person name="Zhang Q."/>
            <person name="Presley C."/>
            <person name="Deng X."/>
            <person name="Wei C.I."/>
            <person name="Xiao S."/>
        </authorList>
    </citation>
    <scope>NUCLEOTIDE SEQUENCE [LARGE SCALE GENOMIC DNA]</scope>
    <source>
        <strain evidence="10">UMSG1</strain>
    </source>
</reference>
<dbReference type="AlphaFoldDB" id="A0A420IKU1"/>
<keyword evidence="3 7" id="KW-0227">DNA damage</keyword>
<dbReference type="GO" id="GO:0000076">
    <property type="term" value="P:DNA replication checkpoint signaling"/>
    <property type="evidence" value="ECO:0007669"/>
    <property type="project" value="UniProtKB-UniRule"/>
</dbReference>
<name>A0A420IKU1_9PEZI</name>
<dbReference type="EMBL" id="MCBS01023567">
    <property type="protein sequence ID" value="RKF75170.1"/>
    <property type="molecule type" value="Genomic_DNA"/>
</dbReference>
<evidence type="ECO:0000256" key="3">
    <source>
        <dbReference type="ARBA" id="ARBA00022763"/>
    </source>
</evidence>
<dbReference type="InterPro" id="IPR012923">
    <property type="entry name" value="Csm3"/>
</dbReference>
<comment type="subcellular location">
    <subcellularLocation>
        <location evidence="1 7">Nucleus</location>
    </subcellularLocation>
</comment>
<organism evidence="10 11">
    <name type="scientific">Golovinomyces cichoracearum</name>
    <dbReference type="NCBI Taxonomy" id="62708"/>
    <lineage>
        <taxon>Eukaryota</taxon>
        <taxon>Fungi</taxon>
        <taxon>Dikarya</taxon>
        <taxon>Ascomycota</taxon>
        <taxon>Pezizomycotina</taxon>
        <taxon>Leotiomycetes</taxon>
        <taxon>Erysiphales</taxon>
        <taxon>Erysiphaceae</taxon>
        <taxon>Golovinomyces</taxon>
    </lineage>
</organism>
<dbReference type="PANTHER" id="PTHR13220:SF11">
    <property type="entry name" value="TIMELESS-INTERACTING PROTEIN"/>
    <property type="match status" value="1"/>
</dbReference>
<keyword evidence="5 7" id="KW-0539">Nucleus</keyword>
<sequence length="306" mass="35293">MAARHFKDSMNEDESGTFPIERPTTHKDELDELFNYDAGLNDPFSNNYQPVSTQQEREDSRNTSSIHRNEDLGIDDEIDLIRKQRAPRVKLDEELLLSSEGIPKLQSKAKRFQVKGKGQEFSDTFKLLSMYQLWLDDLFPKARFLDALAMVEKLGHKKKVLAMRMDWINDYKSSLSFDQEEEAIPNTSPSNQKTDFKYVEDNLHSHDKIRDDSLVNQHKDIMDDNDCLFEDAEKPVASSHTEPLDQSISATRQTTSQKIDSTIHDVPEDELDALFAEEIDPLSGKKDSKFCFDDDEDAMAEMETDW</sequence>
<evidence type="ECO:0000256" key="4">
    <source>
        <dbReference type="ARBA" id="ARBA00022880"/>
    </source>
</evidence>
<dbReference type="PANTHER" id="PTHR13220">
    <property type="entry name" value="TIMELESS INTERACTING-RELATED"/>
    <property type="match status" value="1"/>
</dbReference>
<dbReference type="InterPro" id="IPR040038">
    <property type="entry name" value="TIPIN/Csm3/Swi3"/>
</dbReference>
<comment type="function">
    <text evidence="7">Plays an important role in the control of DNA replication and the maintenance of replication fork stability.</text>
</comment>
<evidence type="ECO:0000259" key="9">
    <source>
        <dbReference type="Pfam" id="PF07962"/>
    </source>
</evidence>
<feature type="region of interest" description="Disordered" evidence="8">
    <location>
        <begin position="1"/>
        <end position="67"/>
    </location>
</feature>
<evidence type="ECO:0000256" key="5">
    <source>
        <dbReference type="ARBA" id="ARBA00023242"/>
    </source>
</evidence>
<evidence type="ECO:0000313" key="10">
    <source>
        <dbReference type="EMBL" id="RKF75170.1"/>
    </source>
</evidence>
<comment type="similarity">
    <text evidence="2 7">Belongs to the CSM3 family.</text>
</comment>
<dbReference type="GO" id="GO:0031297">
    <property type="term" value="P:replication fork processing"/>
    <property type="evidence" value="ECO:0007669"/>
    <property type="project" value="UniProtKB-UniRule"/>
</dbReference>
<evidence type="ECO:0000313" key="11">
    <source>
        <dbReference type="Proteomes" id="UP000285326"/>
    </source>
</evidence>
<evidence type="ECO:0000256" key="2">
    <source>
        <dbReference type="ARBA" id="ARBA00006075"/>
    </source>
</evidence>
<gene>
    <name evidence="10" type="ORF">GcM1_235035</name>
</gene>
<feature type="region of interest" description="Disordered" evidence="8">
    <location>
        <begin position="236"/>
        <end position="258"/>
    </location>
</feature>
<feature type="compositionally biased region" description="Basic and acidic residues" evidence="8">
    <location>
        <begin position="1"/>
        <end position="10"/>
    </location>
</feature>
<keyword evidence="6 7" id="KW-0131">Cell cycle</keyword>
<evidence type="ECO:0000256" key="7">
    <source>
        <dbReference type="RuleBase" id="RU366049"/>
    </source>
</evidence>
<protein>
    <recommendedName>
        <fullName evidence="7">Chromosome segregation in meiosis protein</fullName>
    </recommendedName>
</protein>
<dbReference type="Proteomes" id="UP000285326">
    <property type="component" value="Unassembled WGS sequence"/>
</dbReference>
<accession>A0A420IKU1</accession>
<dbReference type="Pfam" id="PF07962">
    <property type="entry name" value="Swi3"/>
    <property type="match status" value="1"/>
</dbReference>
<keyword evidence="4" id="KW-0236">DNA replication inhibitor</keyword>
<evidence type="ECO:0000256" key="6">
    <source>
        <dbReference type="ARBA" id="ARBA00023306"/>
    </source>
</evidence>
<comment type="caution">
    <text evidence="10">The sequence shown here is derived from an EMBL/GenBank/DDBJ whole genome shotgun (WGS) entry which is preliminary data.</text>
</comment>
<evidence type="ECO:0000256" key="8">
    <source>
        <dbReference type="SAM" id="MobiDB-lite"/>
    </source>
</evidence>
<dbReference type="GO" id="GO:0003677">
    <property type="term" value="F:DNA binding"/>
    <property type="evidence" value="ECO:0007669"/>
    <property type="project" value="TreeGrafter"/>
</dbReference>
<dbReference type="GO" id="GO:0031298">
    <property type="term" value="C:replication fork protection complex"/>
    <property type="evidence" value="ECO:0007669"/>
    <property type="project" value="TreeGrafter"/>
</dbReference>
<proteinExistence type="inferred from homology"/>
<dbReference type="GO" id="GO:0006974">
    <property type="term" value="P:DNA damage response"/>
    <property type="evidence" value="ECO:0007669"/>
    <property type="project" value="UniProtKB-KW"/>
</dbReference>
<feature type="compositionally biased region" description="Basic and acidic residues" evidence="8">
    <location>
        <begin position="55"/>
        <end position="67"/>
    </location>
</feature>
<evidence type="ECO:0000256" key="1">
    <source>
        <dbReference type="ARBA" id="ARBA00004123"/>
    </source>
</evidence>
<feature type="domain" description="Chromosome segregation in meiosis protein 3" evidence="9">
    <location>
        <begin position="90"/>
        <end position="171"/>
    </location>
</feature>
<feature type="compositionally biased region" description="Polar residues" evidence="8">
    <location>
        <begin position="43"/>
        <end position="54"/>
    </location>
</feature>
<dbReference type="GO" id="GO:0043111">
    <property type="term" value="P:replication fork arrest"/>
    <property type="evidence" value="ECO:0007669"/>
    <property type="project" value="TreeGrafter"/>
</dbReference>